<proteinExistence type="predicted"/>
<evidence type="ECO:0000313" key="4">
    <source>
        <dbReference type="Proteomes" id="UP000431451"/>
    </source>
</evidence>
<evidence type="ECO:0000256" key="1">
    <source>
        <dbReference type="SAM" id="Phobius"/>
    </source>
</evidence>
<keyword evidence="1" id="KW-0472">Membrane</keyword>
<dbReference type="SUPFAM" id="SSF53187">
    <property type="entry name" value="Zn-dependent exopeptidases"/>
    <property type="match status" value="1"/>
</dbReference>
<evidence type="ECO:0000259" key="2">
    <source>
        <dbReference type="Pfam" id="PF04389"/>
    </source>
</evidence>
<dbReference type="PANTHER" id="PTHR12147:SF26">
    <property type="entry name" value="PEPTIDASE M28 DOMAIN-CONTAINING PROTEIN"/>
    <property type="match status" value="1"/>
</dbReference>
<dbReference type="EC" id="3.4.11.6" evidence="3"/>
<protein>
    <submittedName>
        <fullName evidence="3">Aminopeptidase YwaD</fullName>
        <ecNumber evidence="3">3.4.11.6</ecNumber>
    </submittedName>
</protein>
<dbReference type="InterPro" id="IPR007484">
    <property type="entry name" value="Peptidase_M28"/>
</dbReference>
<dbReference type="GO" id="GO:0006508">
    <property type="term" value="P:proteolysis"/>
    <property type="evidence" value="ECO:0007669"/>
    <property type="project" value="InterPro"/>
</dbReference>
<dbReference type="Gene3D" id="3.40.630.10">
    <property type="entry name" value="Zn peptidases"/>
    <property type="match status" value="1"/>
</dbReference>
<dbReference type="InterPro" id="IPR045175">
    <property type="entry name" value="M28_fam"/>
</dbReference>
<feature type="domain" description="Peptidase M28" evidence="2">
    <location>
        <begin position="240"/>
        <end position="428"/>
    </location>
</feature>
<dbReference type="AlphaFoldDB" id="A0A653AN66"/>
<reference evidence="3 4" key="1">
    <citation type="submission" date="2018-06" db="EMBL/GenBank/DDBJ databases">
        <authorList>
            <consortium name="IHU Genomes"/>
        </authorList>
    </citation>
    <scope>NUCLEOTIDE SEQUENCE [LARGE SCALE GENOMIC DNA]</scope>
    <source>
        <strain evidence="3 4">NEC25</strain>
    </source>
</reference>
<evidence type="ECO:0000313" key="3">
    <source>
        <dbReference type="EMBL" id="VCT82955.1"/>
    </source>
</evidence>
<dbReference type="GO" id="GO:0008235">
    <property type="term" value="F:metalloexopeptidase activity"/>
    <property type="evidence" value="ECO:0007669"/>
    <property type="project" value="InterPro"/>
</dbReference>
<feature type="transmembrane region" description="Helical" evidence="1">
    <location>
        <begin position="6"/>
        <end position="23"/>
    </location>
</feature>
<feature type="transmembrane region" description="Helical" evidence="1">
    <location>
        <begin position="442"/>
        <end position="463"/>
    </location>
</feature>
<name>A0A653AN66_9CLOT</name>
<dbReference type="Pfam" id="PF04389">
    <property type="entry name" value="Peptidase_M28"/>
    <property type="match status" value="1"/>
</dbReference>
<dbReference type="Proteomes" id="UP000431451">
    <property type="component" value="Unassembled WGS sequence"/>
</dbReference>
<feature type="transmembrane region" description="Helical" evidence="1">
    <location>
        <begin position="30"/>
        <end position="56"/>
    </location>
</feature>
<keyword evidence="3" id="KW-0645">Protease</keyword>
<keyword evidence="1" id="KW-0812">Transmembrane</keyword>
<organism evidence="3 4">
    <name type="scientific">Clostridium neonatale</name>
    <dbReference type="NCBI Taxonomy" id="137838"/>
    <lineage>
        <taxon>Bacteria</taxon>
        <taxon>Bacillati</taxon>
        <taxon>Bacillota</taxon>
        <taxon>Clostridia</taxon>
        <taxon>Eubacteriales</taxon>
        <taxon>Clostridiaceae</taxon>
        <taxon>Clostridium</taxon>
    </lineage>
</organism>
<dbReference type="PANTHER" id="PTHR12147">
    <property type="entry name" value="METALLOPEPTIDASE M28 FAMILY MEMBER"/>
    <property type="match status" value="1"/>
</dbReference>
<keyword evidence="3" id="KW-0031">Aminopeptidase</keyword>
<dbReference type="GO" id="GO:0004177">
    <property type="term" value="F:aminopeptidase activity"/>
    <property type="evidence" value="ECO:0007669"/>
    <property type="project" value="UniProtKB-KW"/>
</dbReference>
<dbReference type="EMBL" id="UWJD01000001">
    <property type="protein sequence ID" value="VCT82955.1"/>
    <property type="molecule type" value="Genomic_DNA"/>
</dbReference>
<sequence length="480" mass="54224">MNIPSKLLINFIMIISNLGGILLRFSKKKFFYYIFIIICFLGFASSFFLQLTYYHFSPDKVKENIAFLSSDEFNGRLTGTYGNYKASQLIEDTFKKYKLIPLNNNYRESFNVTTIATTSEKAKLNIKDSNGNIIENYNYGTDFKEDMSNCRTSSAVFSKKDSISILSTSFIITSNNKKYLFYIDSSNNLNFRSSFNKDSIYEFSLAITNQVYNDILNNLKNNNTVEIDLPYRLYPSKTDNIIGVIKGSHSNISPLIISAHFDHVGSDAIGNCYGGALDNASGTSFLMELCKNISSLPKPKMDIIFVGFTGEEFGLLGSKEFAKENMSLIKNSKVINLDMIGAKDVPLILMCGENTSNSSLASDFEKYCTKYNIDYKIKYQNSSDHASFSSNGIDALTLCHGDFSRIHTPNDTVKYIDTTAINDVYSIVKDEIFNSAYSPIIIFFYNTNITLFFLITFMTLIFIPKYKNTILKQISASIKS</sequence>
<keyword evidence="1" id="KW-1133">Transmembrane helix</keyword>
<gene>
    <name evidence="3" type="primary">ywaD</name>
    <name evidence="3" type="ORF">CNEONATNEC25_00548</name>
</gene>
<keyword evidence="3" id="KW-0378">Hydrolase</keyword>
<accession>A0A653AN66</accession>